<feature type="non-terminal residue" evidence="1">
    <location>
        <position position="1"/>
    </location>
</feature>
<organism evidence="1 2">
    <name type="scientific">Peptococcus simiae</name>
    <dbReference type="NCBI Taxonomy" id="1643805"/>
    <lineage>
        <taxon>Bacteria</taxon>
        <taxon>Bacillati</taxon>
        <taxon>Bacillota</taxon>
        <taxon>Clostridia</taxon>
        <taxon>Eubacteriales</taxon>
        <taxon>Peptococcaceae</taxon>
        <taxon>Peptococcus</taxon>
    </lineage>
</organism>
<evidence type="ECO:0000313" key="2">
    <source>
        <dbReference type="Proteomes" id="UP001631949"/>
    </source>
</evidence>
<sequence length="91" mass="10201">MLKACGLTGLPGYDYTRDRTGARINRLDFIKELEKITGRDQQPNTNGLPVRSFSDTTDLAVTESAVWHNYVLDNQDREVWIATDLSKGASI</sequence>
<accession>A0ABW9H316</accession>
<evidence type="ECO:0000313" key="1">
    <source>
        <dbReference type="EMBL" id="MFM9414543.1"/>
    </source>
</evidence>
<protein>
    <recommendedName>
        <fullName evidence="3">Transposase</fullName>
    </recommendedName>
</protein>
<keyword evidence="2" id="KW-1185">Reference proteome</keyword>
<comment type="caution">
    <text evidence="1">The sequence shown here is derived from an EMBL/GenBank/DDBJ whole genome shotgun (WGS) entry which is preliminary data.</text>
</comment>
<evidence type="ECO:0008006" key="3">
    <source>
        <dbReference type="Google" id="ProtNLM"/>
    </source>
</evidence>
<dbReference type="EMBL" id="JBJUVG010000036">
    <property type="protein sequence ID" value="MFM9414543.1"/>
    <property type="molecule type" value="Genomic_DNA"/>
</dbReference>
<proteinExistence type="predicted"/>
<reference evidence="1 2" key="1">
    <citation type="journal article" date="2016" name="Int. J. Syst. Evol. Microbiol.">
        <title>Peptococcus simiae sp. nov., isolated from rhesus macaque faeces and emended description of the genus Peptococcus.</title>
        <authorList>
            <person name="Shkoporov A.N."/>
            <person name="Efimov B.A."/>
            <person name="Kondova I."/>
            <person name="Ouwerling B."/>
            <person name="Chaplin A.V."/>
            <person name="Shcherbakova V.A."/>
            <person name="Langermans J.A.M."/>
        </authorList>
    </citation>
    <scope>NUCLEOTIDE SEQUENCE [LARGE SCALE GENOMIC DNA]</scope>
    <source>
        <strain evidence="1 2">M108</strain>
    </source>
</reference>
<name>A0ABW9H316_9FIRM</name>
<gene>
    <name evidence="1" type="ORF">ACKQTC_09220</name>
</gene>
<dbReference type="Proteomes" id="UP001631949">
    <property type="component" value="Unassembled WGS sequence"/>
</dbReference>
<dbReference type="RefSeq" id="WP_408978149.1">
    <property type="nucleotide sequence ID" value="NZ_JBJUVG010000036.1"/>
</dbReference>